<evidence type="ECO:0000259" key="21">
    <source>
        <dbReference type="PROSITE" id="PS50011"/>
    </source>
</evidence>
<evidence type="ECO:0000256" key="10">
    <source>
        <dbReference type="ARBA" id="ARBA00022729"/>
    </source>
</evidence>
<dbReference type="InterPro" id="IPR011009">
    <property type="entry name" value="Kinase-like_dom_sf"/>
</dbReference>
<dbReference type="InterPro" id="IPR000333">
    <property type="entry name" value="TGFB_receptor"/>
</dbReference>
<dbReference type="InterPro" id="IPR000719">
    <property type="entry name" value="Prot_kinase_dom"/>
</dbReference>
<evidence type="ECO:0000256" key="9">
    <source>
        <dbReference type="ARBA" id="ARBA00022723"/>
    </source>
</evidence>
<dbReference type="SMART" id="SM00220">
    <property type="entry name" value="S_TKc"/>
    <property type="match status" value="1"/>
</dbReference>
<dbReference type="Pfam" id="PF07714">
    <property type="entry name" value="PK_Tyr_Ser-Thr"/>
    <property type="match status" value="1"/>
</dbReference>
<dbReference type="InterPro" id="IPR003605">
    <property type="entry name" value="GS_dom"/>
</dbReference>
<dbReference type="InterPro" id="IPR001245">
    <property type="entry name" value="Ser-Thr/Tyr_kinase_cat_dom"/>
</dbReference>
<dbReference type="PROSITE" id="PS50011">
    <property type="entry name" value="PROTEIN_KINASE_DOM"/>
    <property type="match status" value="1"/>
</dbReference>
<protein>
    <recommendedName>
        <fullName evidence="5">receptor protein serine/threonine kinase</fullName>
        <ecNumber evidence="5">2.7.11.30</ecNumber>
    </recommendedName>
</protein>
<keyword evidence="7" id="KW-0808">Transferase</keyword>
<evidence type="ECO:0000256" key="19">
    <source>
        <dbReference type="SAM" id="MobiDB-lite"/>
    </source>
</evidence>
<evidence type="ECO:0000256" key="7">
    <source>
        <dbReference type="ARBA" id="ARBA00022679"/>
    </source>
</evidence>
<dbReference type="GO" id="GO:0004675">
    <property type="term" value="F:transmembrane receptor protein serine/threonine kinase activity"/>
    <property type="evidence" value="ECO:0007669"/>
    <property type="project" value="UniProtKB-EC"/>
</dbReference>
<comment type="similarity">
    <text evidence="4">Belongs to the protein kinase superfamily. TKL Ser/Thr protein kinase family. TGFB receptor subfamily.</text>
</comment>
<dbReference type="WBParaSite" id="TREG1_44570.1">
    <property type="protein sequence ID" value="TREG1_44570.1"/>
    <property type="gene ID" value="TREG1_44570"/>
</dbReference>
<evidence type="ECO:0000256" key="5">
    <source>
        <dbReference type="ARBA" id="ARBA00012401"/>
    </source>
</evidence>
<comment type="subcellular location">
    <subcellularLocation>
        <location evidence="3">Membrane</location>
        <topology evidence="3">Single-pass type I membrane protein</topology>
    </subcellularLocation>
</comment>
<evidence type="ECO:0000256" key="1">
    <source>
        <dbReference type="ARBA" id="ARBA00001936"/>
    </source>
</evidence>
<evidence type="ECO:0000259" key="22">
    <source>
        <dbReference type="PROSITE" id="PS51256"/>
    </source>
</evidence>
<dbReference type="Gene3D" id="3.30.200.20">
    <property type="entry name" value="Phosphorylase Kinase, domain 1"/>
    <property type="match status" value="1"/>
</dbReference>
<dbReference type="InterPro" id="IPR000472">
    <property type="entry name" value="Activin_recp"/>
</dbReference>
<sequence>MNTSFEKQQLVSCYCSPLDGCPHSSSVCVSSTGCFHSLHLDSSLTFVNRESYGCFANHTNQVDLHCRNSKVGTQLLYCCSANDGDLCNKNSSLLELLGSTHVNSSGITWRLILTAVLIPLSALFCGLLGIMLLWKCFLKKRIMKYERYSDELGYKHATFTKDISNYLVQFSEQHFPDPKSSSCITPSNKEKKLTFKSVTNPKPSCEFTSCTSGSGSGIPFLVQRTIARHIRLVVCIGKGRFGEVWKATCQGETVAVKIFSSRDEASWARETEVYNTGLLRHPNLLAYYASDMISRGGCTQLWLITAYHANGSLHDFLANKSLRLQEGLRLAGSIAAGLAFLHTEIKGLHAKPAIAHRDLKSKNVLVMHDMTACIADLGLALVNLQSLPAGQISNSSSILSGGVMSSSVTQSDRLCSGFSGPSSLGPPPVGPRVGTKRYMAPELLMAVDISTSTNCVDHTLCMSSENVDNQNQCNYLPFEVYQAADIYAMALVFWELGRCTKGAVGESIEGYQIPFYDLVPSDPTFAQMRDIVCGNTLTTNDTLKQSDESSEKGHTEKENKLTKISPDYDERQCRPRVYQRWMDDAYLCRYAQVIQECWHDDWSARLSALRVRKRLEQIEAAVRQLFVKKKVEDHHIHSNLNDLSSLVANNEKALL</sequence>
<dbReference type="InterPro" id="IPR045860">
    <property type="entry name" value="Snake_toxin-like_sf"/>
</dbReference>
<comment type="cofactor">
    <cofactor evidence="2">
        <name>Mg(2+)</name>
        <dbReference type="ChEBI" id="CHEBI:18420"/>
    </cofactor>
</comment>
<keyword evidence="8 20" id="KW-0812">Transmembrane</keyword>
<keyword evidence="15 20" id="KW-1133">Transmembrane helix</keyword>
<evidence type="ECO:0000256" key="4">
    <source>
        <dbReference type="ARBA" id="ARBA00009605"/>
    </source>
</evidence>
<dbReference type="Pfam" id="PF01064">
    <property type="entry name" value="Activin_recp"/>
    <property type="match status" value="1"/>
</dbReference>
<evidence type="ECO:0000256" key="20">
    <source>
        <dbReference type="SAM" id="Phobius"/>
    </source>
</evidence>
<keyword evidence="11 18" id="KW-0547">Nucleotide-binding</keyword>
<evidence type="ECO:0000256" key="13">
    <source>
        <dbReference type="ARBA" id="ARBA00022840"/>
    </source>
</evidence>
<dbReference type="SUPFAM" id="SSF56112">
    <property type="entry name" value="Protein kinase-like (PK-like)"/>
    <property type="match status" value="1"/>
</dbReference>
<keyword evidence="6" id="KW-0723">Serine/threonine-protein kinase</keyword>
<evidence type="ECO:0000256" key="3">
    <source>
        <dbReference type="ARBA" id="ARBA00004479"/>
    </source>
</evidence>
<comment type="cofactor">
    <cofactor evidence="1">
        <name>Mn(2+)</name>
        <dbReference type="ChEBI" id="CHEBI:29035"/>
    </cofactor>
</comment>
<evidence type="ECO:0000256" key="15">
    <source>
        <dbReference type="ARBA" id="ARBA00022989"/>
    </source>
</evidence>
<keyword evidence="10" id="KW-0732">Signal</keyword>
<keyword evidence="13 18" id="KW-0067">ATP-binding</keyword>
<dbReference type="PROSITE" id="PS00108">
    <property type="entry name" value="PROTEIN_KINASE_ST"/>
    <property type="match status" value="1"/>
</dbReference>
<keyword evidence="23" id="KW-1185">Reference proteome</keyword>
<organism evidence="23 25">
    <name type="scientific">Trichobilharzia regenti</name>
    <name type="common">Nasal bird schistosome</name>
    <dbReference type="NCBI Taxonomy" id="157069"/>
    <lineage>
        <taxon>Eukaryota</taxon>
        <taxon>Metazoa</taxon>
        <taxon>Spiralia</taxon>
        <taxon>Lophotrochozoa</taxon>
        <taxon>Platyhelminthes</taxon>
        <taxon>Trematoda</taxon>
        <taxon>Digenea</taxon>
        <taxon>Strigeidida</taxon>
        <taxon>Schistosomatoidea</taxon>
        <taxon>Schistosomatidae</taxon>
        <taxon>Trichobilharzia</taxon>
    </lineage>
</organism>
<dbReference type="Gene3D" id="2.10.60.10">
    <property type="entry name" value="CD59"/>
    <property type="match status" value="1"/>
</dbReference>
<feature type="binding site" evidence="18">
    <location>
        <position position="257"/>
    </location>
    <ligand>
        <name>ATP</name>
        <dbReference type="ChEBI" id="CHEBI:30616"/>
    </ligand>
</feature>
<dbReference type="InterPro" id="IPR008271">
    <property type="entry name" value="Ser/Thr_kinase_AS"/>
</dbReference>
<dbReference type="GO" id="GO:0043235">
    <property type="term" value="C:receptor complex"/>
    <property type="evidence" value="ECO:0007669"/>
    <property type="project" value="TreeGrafter"/>
</dbReference>
<evidence type="ECO:0000256" key="16">
    <source>
        <dbReference type="ARBA" id="ARBA00023136"/>
    </source>
</evidence>
<evidence type="ECO:0000313" key="23">
    <source>
        <dbReference type="Proteomes" id="UP000050795"/>
    </source>
</evidence>
<dbReference type="SMART" id="SM00467">
    <property type="entry name" value="GS"/>
    <property type="match status" value="1"/>
</dbReference>
<dbReference type="Pfam" id="PF08515">
    <property type="entry name" value="TGF_beta_GS"/>
    <property type="match status" value="1"/>
</dbReference>
<keyword evidence="17" id="KW-0675">Receptor</keyword>
<dbReference type="PROSITE" id="PS51257">
    <property type="entry name" value="PROKAR_LIPOPROTEIN"/>
    <property type="match status" value="1"/>
</dbReference>
<dbReference type="EC" id="2.7.11.30" evidence="5"/>
<dbReference type="CDD" id="cd23586">
    <property type="entry name" value="TFP_LU_ECD_sma6"/>
    <property type="match status" value="1"/>
</dbReference>
<dbReference type="WBParaSite" id="TREG1_44570.2">
    <property type="protein sequence ID" value="TREG1_44570.2"/>
    <property type="gene ID" value="TREG1_44570"/>
</dbReference>
<dbReference type="GO" id="GO:0005886">
    <property type="term" value="C:plasma membrane"/>
    <property type="evidence" value="ECO:0007669"/>
    <property type="project" value="TreeGrafter"/>
</dbReference>
<dbReference type="GO" id="GO:0071363">
    <property type="term" value="P:cellular response to growth factor stimulus"/>
    <property type="evidence" value="ECO:0007669"/>
    <property type="project" value="TreeGrafter"/>
</dbReference>
<evidence type="ECO:0000256" key="6">
    <source>
        <dbReference type="ARBA" id="ARBA00022527"/>
    </source>
</evidence>
<dbReference type="Proteomes" id="UP000050795">
    <property type="component" value="Unassembled WGS sequence"/>
</dbReference>
<dbReference type="PROSITE" id="PS51256">
    <property type="entry name" value="GS"/>
    <property type="match status" value="1"/>
</dbReference>
<evidence type="ECO:0000256" key="17">
    <source>
        <dbReference type="ARBA" id="ARBA00023170"/>
    </source>
</evidence>
<dbReference type="Gene3D" id="1.10.510.10">
    <property type="entry name" value="Transferase(Phosphotransferase) domain 1"/>
    <property type="match status" value="1"/>
</dbReference>
<dbReference type="GO" id="GO:0005524">
    <property type="term" value="F:ATP binding"/>
    <property type="evidence" value="ECO:0007669"/>
    <property type="project" value="UniProtKB-UniRule"/>
</dbReference>
<feature type="transmembrane region" description="Helical" evidence="20">
    <location>
        <begin position="107"/>
        <end position="134"/>
    </location>
</feature>
<keyword evidence="14" id="KW-0460">Magnesium</keyword>
<evidence type="ECO:0000256" key="12">
    <source>
        <dbReference type="ARBA" id="ARBA00022777"/>
    </source>
</evidence>
<evidence type="ECO:0000256" key="14">
    <source>
        <dbReference type="ARBA" id="ARBA00022842"/>
    </source>
</evidence>
<dbReference type="PANTHER" id="PTHR23255:SF72">
    <property type="entry name" value="RECEPTOR PROTEIN SERINE_THREONINE KINASE"/>
    <property type="match status" value="1"/>
</dbReference>
<dbReference type="AlphaFoldDB" id="A0AA85JV87"/>
<dbReference type="WBParaSite" id="TREG1_44570.3">
    <property type="protein sequence ID" value="TREG1_44570.3"/>
    <property type="gene ID" value="TREG1_44570"/>
</dbReference>
<reference evidence="23" key="1">
    <citation type="submission" date="2022-06" db="EMBL/GenBank/DDBJ databases">
        <authorList>
            <person name="Berger JAMES D."/>
            <person name="Berger JAMES D."/>
        </authorList>
    </citation>
    <scope>NUCLEOTIDE SEQUENCE [LARGE SCALE GENOMIC DNA]</scope>
</reference>
<feature type="compositionally biased region" description="Basic and acidic residues" evidence="19">
    <location>
        <begin position="544"/>
        <end position="563"/>
    </location>
</feature>
<keyword evidence="12" id="KW-0418">Kinase</keyword>
<feature type="region of interest" description="Disordered" evidence="19">
    <location>
        <begin position="542"/>
        <end position="563"/>
    </location>
</feature>
<dbReference type="InterPro" id="IPR017441">
    <property type="entry name" value="Protein_kinase_ATP_BS"/>
</dbReference>
<evidence type="ECO:0000313" key="25">
    <source>
        <dbReference type="WBParaSite" id="TREG1_44570.2"/>
    </source>
</evidence>
<evidence type="ECO:0000256" key="11">
    <source>
        <dbReference type="ARBA" id="ARBA00022741"/>
    </source>
</evidence>
<evidence type="ECO:0000256" key="2">
    <source>
        <dbReference type="ARBA" id="ARBA00001946"/>
    </source>
</evidence>
<dbReference type="PROSITE" id="PS00107">
    <property type="entry name" value="PROTEIN_KINASE_ATP"/>
    <property type="match status" value="1"/>
</dbReference>
<accession>A0AA85JV87</accession>
<evidence type="ECO:0000256" key="18">
    <source>
        <dbReference type="PROSITE-ProRule" id="PRU10141"/>
    </source>
</evidence>
<keyword evidence="16 20" id="KW-0472">Membrane</keyword>
<proteinExistence type="inferred from homology"/>
<feature type="domain" description="Protein kinase" evidence="21">
    <location>
        <begin position="230"/>
        <end position="627"/>
    </location>
</feature>
<name>A0AA85JV87_TRIRE</name>
<reference evidence="24 25" key="2">
    <citation type="submission" date="2023-11" db="UniProtKB">
        <authorList>
            <consortium name="WormBaseParasite"/>
        </authorList>
    </citation>
    <scope>IDENTIFICATION</scope>
</reference>
<feature type="domain" description="GS" evidence="22">
    <location>
        <begin position="199"/>
        <end position="229"/>
    </location>
</feature>
<keyword evidence="9" id="KW-0479">Metal-binding</keyword>
<evidence type="ECO:0000313" key="24">
    <source>
        <dbReference type="WBParaSite" id="TREG1_44570.1"/>
    </source>
</evidence>
<evidence type="ECO:0000256" key="8">
    <source>
        <dbReference type="ARBA" id="ARBA00022692"/>
    </source>
</evidence>
<dbReference type="PANTHER" id="PTHR23255">
    <property type="entry name" value="TRANSFORMING GROWTH FACTOR-BETA RECEPTOR TYPE I AND II"/>
    <property type="match status" value="1"/>
</dbReference>